<evidence type="ECO:0000313" key="3">
    <source>
        <dbReference type="EMBL" id="MFC7387459.1"/>
    </source>
</evidence>
<sequence>MTNRDPRWVLRERPSLGLIIGLVVAGICALVSFSFDIFNGEPVQFFIALVLALAPVPLLLAALLGLDRMEPEPGKDLAFAFMWGAGVAVLVAGILNSLNLRYVTNALHDPTDARNLVATFVAPVVEETMKGLVLLGLLRWRRQELDGPTDGIIYAGMVGLGFAMSENVSYYIMAQDQHGFQGLAVTVVLRGILSPFAHPLFTSMIGIAVAYAAQRQGPVRGGVVLLGWAGAIMLHGIWNGFTSYGGFQGLSLAYLLLMILFFVELSVVVKDRKRIVGLIQLYLPPYGGLGLVTDFDVFMLSSLQGRRQARQWAKAYGGQAGLHAMRDYQVAATELGLLHERGVRGVIDRETFETRREALLACMSVAKAAFPVPERHQATIAKGMAPPGYAPGHDTWHSVSPYPPRDGLPGDPYPADGAPGPEHHPGRPPSGYRPAPPGAPGPEYRPGPSGPAHRPGTPGSEYRPGTPGPEYRPGTSGPEYRPGPPGMPGPGPGGAR</sequence>
<dbReference type="RefSeq" id="WP_380831169.1">
    <property type="nucleotide sequence ID" value="NZ_JBHTCG010000038.1"/>
</dbReference>
<dbReference type="EC" id="3.4.-.-" evidence="3"/>
<accession>A0ABW2PDG3</accession>
<dbReference type="PANTHER" id="PTHR36844:SF1">
    <property type="entry name" value="PROTEASE PRSW"/>
    <property type="match status" value="1"/>
</dbReference>
<feature type="transmembrane region" description="Helical" evidence="2">
    <location>
        <begin position="250"/>
        <end position="269"/>
    </location>
</feature>
<dbReference type="EMBL" id="JBHTCG010000038">
    <property type="protein sequence ID" value="MFC7387459.1"/>
    <property type="molecule type" value="Genomic_DNA"/>
</dbReference>
<organism evidence="3 4">
    <name type="scientific">Sphaerisporangium rhizosphaerae</name>
    <dbReference type="NCBI Taxonomy" id="2269375"/>
    <lineage>
        <taxon>Bacteria</taxon>
        <taxon>Bacillati</taxon>
        <taxon>Actinomycetota</taxon>
        <taxon>Actinomycetes</taxon>
        <taxon>Streptosporangiales</taxon>
        <taxon>Streptosporangiaceae</taxon>
        <taxon>Sphaerisporangium</taxon>
    </lineage>
</organism>
<feature type="compositionally biased region" description="Pro residues" evidence="1">
    <location>
        <begin position="434"/>
        <end position="449"/>
    </location>
</feature>
<evidence type="ECO:0000256" key="2">
    <source>
        <dbReference type="SAM" id="Phobius"/>
    </source>
</evidence>
<comment type="caution">
    <text evidence="3">The sequence shown here is derived from an EMBL/GenBank/DDBJ whole genome shotgun (WGS) entry which is preliminary data.</text>
</comment>
<feature type="compositionally biased region" description="Pro residues" evidence="1">
    <location>
        <begin position="481"/>
        <end position="496"/>
    </location>
</feature>
<feature type="transmembrane region" description="Helical" evidence="2">
    <location>
        <begin position="16"/>
        <end position="38"/>
    </location>
</feature>
<feature type="transmembrane region" description="Helical" evidence="2">
    <location>
        <begin position="192"/>
        <end position="212"/>
    </location>
</feature>
<dbReference type="Proteomes" id="UP001596496">
    <property type="component" value="Unassembled WGS sequence"/>
</dbReference>
<dbReference type="GO" id="GO:0008233">
    <property type="term" value="F:peptidase activity"/>
    <property type="evidence" value="ECO:0007669"/>
    <property type="project" value="UniProtKB-KW"/>
</dbReference>
<feature type="transmembrane region" description="Helical" evidence="2">
    <location>
        <begin position="152"/>
        <end position="172"/>
    </location>
</feature>
<feature type="transmembrane region" description="Helical" evidence="2">
    <location>
        <begin position="77"/>
        <end position="96"/>
    </location>
</feature>
<feature type="transmembrane region" description="Helical" evidence="2">
    <location>
        <begin position="219"/>
        <end position="238"/>
    </location>
</feature>
<evidence type="ECO:0000313" key="4">
    <source>
        <dbReference type="Proteomes" id="UP001596496"/>
    </source>
</evidence>
<feature type="transmembrane region" description="Helical" evidence="2">
    <location>
        <begin position="116"/>
        <end position="140"/>
    </location>
</feature>
<name>A0ABW2PDG3_9ACTN</name>
<evidence type="ECO:0000256" key="1">
    <source>
        <dbReference type="SAM" id="MobiDB-lite"/>
    </source>
</evidence>
<feature type="compositionally biased region" description="Low complexity" evidence="1">
    <location>
        <begin position="407"/>
        <end position="420"/>
    </location>
</feature>
<keyword evidence="2" id="KW-1133">Transmembrane helix</keyword>
<gene>
    <name evidence="3" type="ORF">ACFQSB_35015</name>
</gene>
<keyword evidence="2" id="KW-0812">Transmembrane</keyword>
<keyword evidence="3" id="KW-0645">Protease</keyword>
<dbReference type="Pfam" id="PF13367">
    <property type="entry name" value="PrsW-protease"/>
    <property type="match status" value="1"/>
</dbReference>
<keyword evidence="2" id="KW-0472">Membrane</keyword>
<feature type="region of interest" description="Disordered" evidence="1">
    <location>
        <begin position="382"/>
        <end position="496"/>
    </location>
</feature>
<feature type="transmembrane region" description="Helical" evidence="2">
    <location>
        <begin position="44"/>
        <end position="65"/>
    </location>
</feature>
<keyword evidence="4" id="KW-1185">Reference proteome</keyword>
<keyword evidence="3" id="KW-0378">Hydrolase</keyword>
<proteinExistence type="predicted"/>
<dbReference type="InterPro" id="IPR026898">
    <property type="entry name" value="PrsW"/>
</dbReference>
<reference evidence="4" key="1">
    <citation type="journal article" date="2019" name="Int. J. Syst. Evol. Microbiol.">
        <title>The Global Catalogue of Microorganisms (GCM) 10K type strain sequencing project: providing services to taxonomists for standard genome sequencing and annotation.</title>
        <authorList>
            <consortium name="The Broad Institute Genomics Platform"/>
            <consortium name="The Broad Institute Genome Sequencing Center for Infectious Disease"/>
            <person name="Wu L."/>
            <person name="Ma J."/>
        </authorList>
    </citation>
    <scope>NUCLEOTIDE SEQUENCE [LARGE SCALE GENOMIC DNA]</scope>
    <source>
        <strain evidence="4">CECT 7649</strain>
    </source>
</reference>
<protein>
    <submittedName>
        <fullName evidence="3">PrsW family glutamic-type intramembrane protease</fullName>
        <ecNumber evidence="3">3.4.-.-</ecNumber>
    </submittedName>
</protein>
<dbReference type="GO" id="GO:0006508">
    <property type="term" value="P:proteolysis"/>
    <property type="evidence" value="ECO:0007669"/>
    <property type="project" value="UniProtKB-KW"/>
</dbReference>
<dbReference type="PANTHER" id="PTHR36844">
    <property type="entry name" value="PROTEASE PRSW"/>
    <property type="match status" value="1"/>
</dbReference>